<evidence type="ECO:0000313" key="2">
    <source>
        <dbReference type="Proteomes" id="UP001597079"/>
    </source>
</evidence>
<dbReference type="SUPFAM" id="SSF52833">
    <property type="entry name" value="Thioredoxin-like"/>
    <property type="match status" value="1"/>
</dbReference>
<dbReference type="Gene3D" id="3.40.30.10">
    <property type="entry name" value="Glutaredoxin"/>
    <property type="match status" value="1"/>
</dbReference>
<keyword evidence="2" id="KW-1185">Reference proteome</keyword>
<dbReference type="InterPro" id="IPR036249">
    <property type="entry name" value="Thioredoxin-like_sf"/>
</dbReference>
<dbReference type="RefSeq" id="WP_377940600.1">
    <property type="nucleotide sequence ID" value="NZ_JBHUCX010000004.1"/>
</dbReference>
<organism evidence="1 2">
    <name type="scientific">Alicyclobacillus fodiniaquatilis</name>
    <dbReference type="NCBI Taxonomy" id="1661150"/>
    <lineage>
        <taxon>Bacteria</taxon>
        <taxon>Bacillati</taxon>
        <taxon>Bacillota</taxon>
        <taxon>Bacilli</taxon>
        <taxon>Bacillales</taxon>
        <taxon>Alicyclobacillaceae</taxon>
        <taxon>Alicyclobacillus</taxon>
    </lineage>
</organism>
<dbReference type="EMBL" id="JBHUCX010000004">
    <property type="protein sequence ID" value="MFD1673241.1"/>
    <property type="molecule type" value="Genomic_DNA"/>
</dbReference>
<evidence type="ECO:0000313" key="1">
    <source>
        <dbReference type="EMBL" id="MFD1673241.1"/>
    </source>
</evidence>
<protein>
    <submittedName>
        <fullName evidence="1">Thioredoxin family protein</fullName>
    </submittedName>
</protein>
<name>A0ABW4JA67_9BACL</name>
<reference evidence="2" key="1">
    <citation type="journal article" date="2019" name="Int. J. Syst. Evol. Microbiol.">
        <title>The Global Catalogue of Microorganisms (GCM) 10K type strain sequencing project: providing services to taxonomists for standard genome sequencing and annotation.</title>
        <authorList>
            <consortium name="The Broad Institute Genomics Platform"/>
            <consortium name="The Broad Institute Genome Sequencing Center for Infectious Disease"/>
            <person name="Wu L."/>
            <person name="Ma J."/>
        </authorList>
    </citation>
    <scope>NUCLEOTIDE SEQUENCE [LARGE SCALE GENOMIC DNA]</scope>
    <source>
        <strain evidence="2">CGMCC 1.12286</strain>
    </source>
</reference>
<accession>A0ABW4JA67</accession>
<proteinExistence type="predicted"/>
<gene>
    <name evidence="1" type="ORF">ACFSB2_00710</name>
</gene>
<dbReference type="Pfam" id="PF14595">
    <property type="entry name" value="Thioredoxin_9"/>
    <property type="match status" value="1"/>
</dbReference>
<dbReference type="Proteomes" id="UP001597079">
    <property type="component" value="Unassembled WGS sequence"/>
</dbReference>
<comment type="caution">
    <text evidence="1">The sequence shown here is derived from an EMBL/GenBank/DDBJ whole genome shotgun (WGS) entry which is preliminary data.</text>
</comment>
<sequence>MAVQLLEKLNQGLSPQGFVEKMTRNQEAFQNWYQQFAWSKASDREFFEEFHKDGLRCVIIAADWCGDVVRNVPVVFRLLETLNMPTDVLIMEENLEVMDQFLTMGGRSIPVVLFVNEAGEVVGRWGPRPAYVQEPMVAFKANNPDKNAASYDENLKATRQEIGRRYGEGTGYQQLIVDEVRAILENLA</sequence>